<dbReference type="Gene3D" id="2.40.30.10">
    <property type="entry name" value="Translation factors"/>
    <property type="match status" value="1"/>
</dbReference>
<dbReference type="CDD" id="cd00207">
    <property type="entry name" value="fer2"/>
    <property type="match status" value="1"/>
</dbReference>
<feature type="region of interest" description="Disordered" evidence="9">
    <location>
        <begin position="393"/>
        <end position="413"/>
    </location>
</feature>
<dbReference type="InterPro" id="IPR050415">
    <property type="entry name" value="MRET"/>
</dbReference>
<keyword evidence="7" id="KW-0408">Iron</keyword>
<organism evidence="11 12">
    <name type="scientific">Nocardioides vastitatis</name>
    <dbReference type="NCBI Taxonomy" id="2568655"/>
    <lineage>
        <taxon>Bacteria</taxon>
        <taxon>Bacillati</taxon>
        <taxon>Actinomycetota</taxon>
        <taxon>Actinomycetes</taxon>
        <taxon>Propionibacteriales</taxon>
        <taxon>Nocardioidaceae</taxon>
        <taxon>Nocardioides</taxon>
    </lineage>
</organism>
<evidence type="ECO:0000256" key="8">
    <source>
        <dbReference type="ARBA" id="ARBA00023014"/>
    </source>
</evidence>
<dbReference type="InterPro" id="IPR036010">
    <property type="entry name" value="2Fe-2S_ferredoxin-like_sf"/>
</dbReference>
<dbReference type="SUPFAM" id="SSF54292">
    <property type="entry name" value="2Fe-2S ferredoxin-like"/>
    <property type="match status" value="1"/>
</dbReference>
<keyword evidence="4" id="KW-0479">Metal-binding</keyword>
<keyword evidence="6" id="KW-0560">Oxidoreductase</keyword>
<evidence type="ECO:0000313" key="11">
    <source>
        <dbReference type="EMBL" id="MFC5729539.1"/>
    </source>
</evidence>
<dbReference type="RefSeq" id="WP_136431028.1">
    <property type="nucleotide sequence ID" value="NZ_JBHSNS010000004.1"/>
</dbReference>
<dbReference type="PANTHER" id="PTHR47354">
    <property type="entry name" value="NADH OXIDOREDUCTASE HCR"/>
    <property type="match status" value="1"/>
</dbReference>
<evidence type="ECO:0000256" key="1">
    <source>
        <dbReference type="ARBA" id="ARBA00001974"/>
    </source>
</evidence>
<comment type="caution">
    <text evidence="11">The sequence shown here is derived from an EMBL/GenBank/DDBJ whole genome shotgun (WGS) entry which is preliminary data.</text>
</comment>
<feature type="compositionally biased region" description="Low complexity" evidence="9">
    <location>
        <begin position="398"/>
        <end position="413"/>
    </location>
</feature>
<dbReference type="SUPFAM" id="SSF63380">
    <property type="entry name" value="Riboflavin synthase domain-like"/>
    <property type="match status" value="1"/>
</dbReference>
<feature type="domain" description="FAD-binding FR-type" evidence="10">
    <location>
        <begin position="52"/>
        <end position="154"/>
    </location>
</feature>
<evidence type="ECO:0000256" key="9">
    <source>
        <dbReference type="SAM" id="MobiDB-lite"/>
    </source>
</evidence>
<evidence type="ECO:0000259" key="10">
    <source>
        <dbReference type="PROSITE" id="PS51384"/>
    </source>
</evidence>
<evidence type="ECO:0000256" key="7">
    <source>
        <dbReference type="ARBA" id="ARBA00023004"/>
    </source>
</evidence>
<dbReference type="CDD" id="cd06216">
    <property type="entry name" value="FNR_iron_sulfur_binding_2"/>
    <property type="match status" value="1"/>
</dbReference>
<dbReference type="InterPro" id="IPR012675">
    <property type="entry name" value="Beta-grasp_dom_sf"/>
</dbReference>
<dbReference type="InterPro" id="IPR001433">
    <property type="entry name" value="OxRdtase_FAD/NAD-bd"/>
</dbReference>
<dbReference type="PROSITE" id="PS51384">
    <property type="entry name" value="FAD_FR"/>
    <property type="match status" value="1"/>
</dbReference>
<dbReference type="Gene3D" id="3.40.50.80">
    <property type="entry name" value="Nucleotide-binding domain of ferredoxin-NADP reductase (FNR) module"/>
    <property type="match status" value="1"/>
</dbReference>
<gene>
    <name evidence="11" type="ORF">ACFPQB_11480</name>
</gene>
<keyword evidence="3" id="KW-0001">2Fe-2S</keyword>
<dbReference type="InterPro" id="IPR008333">
    <property type="entry name" value="Cbr1-like_FAD-bd_dom"/>
</dbReference>
<keyword evidence="8" id="KW-0411">Iron-sulfur</keyword>
<dbReference type="InterPro" id="IPR017927">
    <property type="entry name" value="FAD-bd_FR_type"/>
</dbReference>
<name>A0ABW0ZEV3_9ACTN</name>
<dbReference type="InterPro" id="IPR017938">
    <property type="entry name" value="Riboflavin_synthase-like_b-brl"/>
</dbReference>
<dbReference type="Gene3D" id="3.10.20.30">
    <property type="match status" value="1"/>
</dbReference>
<accession>A0ABW0ZEV3</accession>
<dbReference type="Pfam" id="PF00175">
    <property type="entry name" value="NAD_binding_1"/>
    <property type="match status" value="1"/>
</dbReference>
<proteinExistence type="predicted"/>
<dbReference type="EMBL" id="JBHSNS010000004">
    <property type="protein sequence ID" value="MFC5729539.1"/>
    <property type="molecule type" value="Genomic_DNA"/>
</dbReference>
<keyword evidence="5" id="KW-0274">FAD</keyword>
<sequence>MSTTTANPTRADRRAPRLLRSGVLRNLLDAAVTPLTVDDILDHFAPLRPGAAVGLQGRIEAVLPETADAATIVIKPGRDWAGHVPGQYVRIGVEVDGVRLWRTYSLTHGPRRDRNISITVKAIPDGVVSNHLVRNARVGQMVRLEQAEGEFVLPQPPAAATEPIKLMLVTAGSGITPVIGMLRNLFSRKETAASYSAYDVVLVHSAMSRDEVIFGPELRQHATNGRIRLIERHTDTDGLMTTSDLESWIPDLADRTAYACGPAGLLDTLEEYYGARGLTLHTERFRATVLTEAAEGGTVTFRIGASDDKVVEADGAVPILDAGESAGVLMPSGCRMGICMGCVLPMRSGVVRDLRNGQLTVAVPGETNPDGVAIQTCINAAAGDCDIDLGLETVGGATSSTSDPSLTTDRNGR</sequence>
<reference evidence="12" key="1">
    <citation type="journal article" date="2019" name="Int. J. Syst. Evol. Microbiol.">
        <title>The Global Catalogue of Microorganisms (GCM) 10K type strain sequencing project: providing services to taxonomists for standard genome sequencing and annotation.</title>
        <authorList>
            <consortium name="The Broad Institute Genomics Platform"/>
            <consortium name="The Broad Institute Genome Sequencing Center for Infectious Disease"/>
            <person name="Wu L."/>
            <person name="Ma J."/>
        </authorList>
    </citation>
    <scope>NUCLEOTIDE SEQUENCE [LARGE SCALE GENOMIC DNA]</scope>
    <source>
        <strain evidence="12">YIM 94188</strain>
    </source>
</reference>
<evidence type="ECO:0000256" key="6">
    <source>
        <dbReference type="ARBA" id="ARBA00023002"/>
    </source>
</evidence>
<dbReference type="Pfam" id="PF00970">
    <property type="entry name" value="FAD_binding_6"/>
    <property type="match status" value="1"/>
</dbReference>
<dbReference type="PANTHER" id="PTHR47354:SF6">
    <property type="entry name" value="NADH OXIDOREDUCTASE HCR"/>
    <property type="match status" value="1"/>
</dbReference>
<dbReference type="InterPro" id="IPR039261">
    <property type="entry name" value="FNR_nucleotide-bd"/>
</dbReference>
<comment type="cofactor">
    <cofactor evidence="1">
        <name>FAD</name>
        <dbReference type="ChEBI" id="CHEBI:57692"/>
    </cofactor>
</comment>
<dbReference type="PRINTS" id="PR00410">
    <property type="entry name" value="PHEHYDRXLASE"/>
</dbReference>
<protein>
    <submittedName>
        <fullName evidence="11">Ferredoxin reductase</fullName>
    </submittedName>
</protein>
<dbReference type="Proteomes" id="UP001596072">
    <property type="component" value="Unassembled WGS sequence"/>
</dbReference>
<keyword evidence="2" id="KW-0285">Flavoprotein</keyword>
<evidence type="ECO:0000256" key="3">
    <source>
        <dbReference type="ARBA" id="ARBA00022714"/>
    </source>
</evidence>
<evidence type="ECO:0000256" key="4">
    <source>
        <dbReference type="ARBA" id="ARBA00022723"/>
    </source>
</evidence>
<evidence type="ECO:0000256" key="5">
    <source>
        <dbReference type="ARBA" id="ARBA00022827"/>
    </source>
</evidence>
<evidence type="ECO:0000256" key="2">
    <source>
        <dbReference type="ARBA" id="ARBA00022630"/>
    </source>
</evidence>
<dbReference type="SUPFAM" id="SSF52343">
    <property type="entry name" value="Ferredoxin reductase-like, C-terminal NADP-linked domain"/>
    <property type="match status" value="1"/>
</dbReference>
<keyword evidence="12" id="KW-1185">Reference proteome</keyword>
<dbReference type="InterPro" id="IPR001041">
    <property type="entry name" value="2Fe-2S_ferredoxin-type"/>
</dbReference>
<evidence type="ECO:0000313" key="12">
    <source>
        <dbReference type="Proteomes" id="UP001596072"/>
    </source>
</evidence>